<comment type="subcellular location">
    <subcellularLocation>
        <location evidence="1">Cell membrane</location>
    </subcellularLocation>
</comment>
<dbReference type="RefSeq" id="WP_148605690.1">
    <property type="nucleotide sequence ID" value="NZ_RXYB01000023.1"/>
</dbReference>
<dbReference type="Pfam" id="PF04069">
    <property type="entry name" value="OpuAC"/>
    <property type="match status" value="1"/>
</dbReference>
<keyword evidence="7" id="KW-1185">Reference proteome</keyword>
<dbReference type="SUPFAM" id="SSF53850">
    <property type="entry name" value="Periplasmic binding protein-like II"/>
    <property type="match status" value="1"/>
</dbReference>
<dbReference type="Proteomes" id="UP000653358">
    <property type="component" value="Unassembled WGS sequence"/>
</dbReference>
<reference evidence="6 7" key="1">
    <citation type="journal article" date="2020" name="mSystems">
        <title>Defining Genomic and Predicted Metabolic Features of the Acetobacterium Genus.</title>
        <authorList>
            <person name="Ross D.E."/>
            <person name="Marshall C.W."/>
            <person name="Gulliver D."/>
            <person name="May H.D."/>
            <person name="Norman R.S."/>
        </authorList>
    </citation>
    <scope>NUCLEOTIDE SEQUENCE [LARGE SCALE GENOMIC DNA]</scope>
    <source>
        <strain evidence="6 7">DSM 9173</strain>
    </source>
</reference>
<keyword evidence="2" id="KW-0813">Transport</keyword>
<evidence type="ECO:0000313" key="7">
    <source>
        <dbReference type="Proteomes" id="UP000653358"/>
    </source>
</evidence>
<dbReference type="Gene3D" id="3.40.190.100">
    <property type="entry name" value="Glycine betaine-binding periplasmic protein, domain 2"/>
    <property type="match status" value="1"/>
</dbReference>
<dbReference type="CDD" id="cd13639">
    <property type="entry name" value="PBP2_OpuAC_like"/>
    <property type="match status" value="1"/>
</dbReference>
<feature type="domain" description="ABC-type glycine betaine transport system substrate-binding" evidence="5">
    <location>
        <begin position="50"/>
        <end position="291"/>
    </location>
</feature>
<comment type="caution">
    <text evidence="6">The sequence shown here is derived from an EMBL/GenBank/DDBJ whole genome shotgun (WGS) entry which is preliminary data.</text>
</comment>
<organism evidence="6 7">
    <name type="scientific">Acetobacterium tundrae</name>
    <dbReference type="NCBI Taxonomy" id="132932"/>
    <lineage>
        <taxon>Bacteria</taxon>
        <taxon>Bacillati</taxon>
        <taxon>Bacillota</taxon>
        <taxon>Clostridia</taxon>
        <taxon>Eubacteriales</taxon>
        <taxon>Eubacteriaceae</taxon>
        <taxon>Acetobacterium</taxon>
    </lineage>
</organism>
<evidence type="ECO:0000256" key="4">
    <source>
        <dbReference type="ARBA" id="ARBA00023136"/>
    </source>
</evidence>
<gene>
    <name evidence="6" type="ORF">GH807_16545</name>
</gene>
<dbReference type="Gene3D" id="3.10.105.10">
    <property type="entry name" value="Dipeptide-binding Protein, Domain 3"/>
    <property type="match status" value="2"/>
</dbReference>
<accession>A0ABR6WQK5</accession>
<evidence type="ECO:0000256" key="3">
    <source>
        <dbReference type="ARBA" id="ARBA00022475"/>
    </source>
</evidence>
<sequence length="302" mass="33886">MIHCKLSWKKIITVIVVFISIITIVGCSNNTNQATNNNSQTNIGDSKGIINIGEVTWAEDVAVSNLWKVLLEDQGYNVKLTQLDLAPLYVGLNKGDINIFFDAWLPTTQQAYWSQYQSNLDDYGSWYEEAKIGIVVPKYVDINSIVDLEANKDKFSGKIIGIDPGAGIMKAAGMACSDYSLDDFKIIQGSEAAMISSLEKAYNNGEWIAITGWSPHWIFAKYDLKFLDDPKNSFGNSEKLHMIGNKDFAAQYPEITERIKRFKMTDKQIGSLEELITNGMDPQDAAKKWISDNQDVVNTWIE</sequence>
<protein>
    <submittedName>
        <fullName evidence="6">Glycine/betaine ABC transporter</fullName>
    </submittedName>
</protein>
<keyword evidence="4" id="KW-0472">Membrane</keyword>
<dbReference type="InterPro" id="IPR007210">
    <property type="entry name" value="ABC_Gly_betaine_transp_sub-bd"/>
</dbReference>
<dbReference type="EMBL" id="WJBB01000042">
    <property type="protein sequence ID" value="MBC3798628.1"/>
    <property type="molecule type" value="Genomic_DNA"/>
</dbReference>
<evidence type="ECO:0000256" key="1">
    <source>
        <dbReference type="ARBA" id="ARBA00004236"/>
    </source>
</evidence>
<dbReference type="PANTHER" id="PTHR47737:SF1">
    <property type="entry name" value="GLYCINE BETAINE_PROLINE BETAINE TRANSPORT SYSTEM PERMEASE PROTEIN PROW"/>
    <property type="match status" value="1"/>
</dbReference>
<evidence type="ECO:0000313" key="6">
    <source>
        <dbReference type="EMBL" id="MBC3798628.1"/>
    </source>
</evidence>
<dbReference type="PANTHER" id="PTHR47737">
    <property type="entry name" value="GLYCINE BETAINE/PROLINE BETAINE TRANSPORT SYSTEM PERMEASE PROTEIN PROW"/>
    <property type="match status" value="1"/>
</dbReference>
<evidence type="ECO:0000259" key="5">
    <source>
        <dbReference type="Pfam" id="PF04069"/>
    </source>
</evidence>
<keyword evidence="3" id="KW-1003">Cell membrane</keyword>
<evidence type="ECO:0000256" key="2">
    <source>
        <dbReference type="ARBA" id="ARBA00022448"/>
    </source>
</evidence>
<name>A0ABR6WQK5_9FIRM</name>
<proteinExistence type="predicted"/>
<dbReference type="PROSITE" id="PS51257">
    <property type="entry name" value="PROKAR_LIPOPROTEIN"/>
    <property type="match status" value="1"/>
</dbReference>